<dbReference type="SUPFAM" id="SSF55718">
    <property type="entry name" value="SCP-like"/>
    <property type="match status" value="1"/>
</dbReference>
<dbReference type="RefSeq" id="WP_100138657.1">
    <property type="nucleotide sequence ID" value="NZ_MEIP01000002.1"/>
</dbReference>
<dbReference type="InterPro" id="IPR036527">
    <property type="entry name" value="SCP2_sterol-bd_dom_sf"/>
</dbReference>
<comment type="similarity">
    <text evidence="1">Belongs to the UbiT family.</text>
</comment>
<comment type="function">
    <text evidence="1">Required for O(2)-independent ubiquinone (coenzyme Q) biosynthesis. Likely functions as an accessory factor.</text>
</comment>
<dbReference type="InterPro" id="IPR003033">
    <property type="entry name" value="SCP2_sterol-bd_dom"/>
</dbReference>
<protein>
    <recommendedName>
        <fullName evidence="1">Ubiquinone biosynthesis accessory factor UbiT</fullName>
    </recommendedName>
</protein>
<dbReference type="Proteomes" id="UP000229970">
    <property type="component" value="Unassembled WGS sequence"/>
</dbReference>
<accession>A0A2N9XPF2</accession>
<dbReference type="EMBL" id="MEIP01000002">
    <property type="protein sequence ID" value="PIT50207.1"/>
    <property type="molecule type" value="Genomic_DNA"/>
</dbReference>
<comment type="caution">
    <text evidence="3">The sequence shown here is derived from an EMBL/GenBank/DDBJ whole genome shotgun (WGS) entry which is preliminary data.</text>
</comment>
<name>A0A2N9XPF2_9NEIS</name>
<reference evidence="3 4" key="1">
    <citation type="journal article" date="2017" name="MBio">
        <title>Type VI secretion-mediated competition in the bee gut microbiome.</title>
        <authorList>
            <person name="Steele M.I."/>
            <person name="Kwong W.K."/>
            <person name="Powell J.E."/>
            <person name="Whiteley M."/>
            <person name="Moran N.A."/>
        </authorList>
    </citation>
    <scope>NUCLEOTIDE SEQUENCE [LARGE SCALE GENOMIC DNA]</scope>
    <source>
        <strain evidence="3 4">Ruf1-X</strain>
    </source>
</reference>
<dbReference type="Gene3D" id="3.30.1050.10">
    <property type="entry name" value="SCP2 sterol-binding domain"/>
    <property type="match status" value="1"/>
</dbReference>
<comment type="pathway">
    <text evidence="1">Cofactor biosynthesis; ubiquinone biosynthesis.</text>
</comment>
<keyword evidence="1" id="KW-0831">Ubiquinone biosynthesis</keyword>
<dbReference type="HAMAP" id="MF_02231">
    <property type="entry name" value="UbiT"/>
    <property type="match status" value="1"/>
</dbReference>
<organism evidence="3 4">
    <name type="scientific">Snodgrassella alvi</name>
    <dbReference type="NCBI Taxonomy" id="1196083"/>
    <lineage>
        <taxon>Bacteria</taxon>
        <taxon>Pseudomonadati</taxon>
        <taxon>Pseudomonadota</taxon>
        <taxon>Betaproteobacteria</taxon>
        <taxon>Neisseriales</taxon>
        <taxon>Neisseriaceae</taxon>
        <taxon>Snodgrassella</taxon>
    </lineage>
</organism>
<dbReference type="AlphaFoldDB" id="A0A2N9XPF2"/>
<proteinExistence type="inferred from homology"/>
<sequence>MQVPDNVMPVFLKKVVGLLPAKPPAWLLVNTLNQLLRKQILLADMSLLAGRYFRIVVTDLGLNLCFSATEKHFVMADAAAMVDLCLSANTADFMKMLLRQEDPDTLFFNRKLKIEGDTELGLVVKNSLDSIDWSTIPVMKSLVGQ</sequence>
<gene>
    <name evidence="1" type="primary">ubiT</name>
    <name evidence="3" type="ORF">BHC46_00665</name>
</gene>
<evidence type="ECO:0000313" key="4">
    <source>
        <dbReference type="Proteomes" id="UP000229970"/>
    </source>
</evidence>
<dbReference type="GO" id="GO:0006744">
    <property type="term" value="P:ubiquinone biosynthetic process"/>
    <property type="evidence" value="ECO:0007669"/>
    <property type="project" value="UniProtKB-UniRule"/>
</dbReference>
<evidence type="ECO:0000313" key="3">
    <source>
        <dbReference type="EMBL" id="PIT50207.1"/>
    </source>
</evidence>
<feature type="domain" description="SCP2" evidence="2">
    <location>
        <begin position="32"/>
        <end position="128"/>
    </location>
</feature>
<evidence type="ECO:0000256" key="1">
    <source>
        <dbReference type="HAMAP-Rule" id="MF_02231"/>
    </source>
</evidence>
<dbReference type="Pfam" id="PF02036">
    <property type="entry name" value="SCP2"/>
    <property type="match status" value="1"/>
</dbReference>
<dbReference type="UniPathway" id="UPA00232"/>
<dbReference type="InterPro" id="IPR016830">
    <property type="entry name" value="UbiT"/>
</dbReference>
<evidence type="ECO:0000259" key="2">
    <source>
        <dbReference type="Pfam" id="PF02036"/>
    </source>
</evidence>